<feature type="domain" description="Response regulatory" evidence="10">
    <location>
        <begin position="3"/>
        <end position="120"/>
    </location>
</feature>
<dbReference type="InterPro" id="IPR009057">
    <property type="entry name" value="Homeodomain-like_sf"/>
</dbReference>
<evidence type="ECO:0000256" key="5">
    <source>
        <dbReference type="ARBA" id="ARBA00023015"/>
    </source>
</evidence>
<dbReference type="InterPro" id="IPR018060">
    <property type="entry name" value="HTH_AraC"/>
</dbReference>
<reference evidence="11 12" key="1">
    <citation type="submission" date="2014-08" db="EMBL/GenBank/DDBJ databases">
        <title>Comparative genomics of the Paenibacillus odorifer group.</title>
        <authorList>
            <person name="den Bakker H.C."/>
            <person name="Tsai Y.-C."/>
            <person name="Martin N."/>
            <person name="Korlach J."/>
            <person name="Wiedmann M."/>
        </authorList>
    </citation>
    <scope>NUCLEOTIDE SEQUENCE [LARGE SCALE GENOMIC DNA]</scope>
    <source>
        <strain evidence="11 12">DSM 15220</strain>
    </source>
</reference>
<dbReference type="Proteomes" id="UP000029500">
    <property type="component" value="Chromosome"/>
</dbReference>
<dbReference type="PANTHER" id="PTHR42713">
    <property type="entry name" value="HISTIDINE KINASE-RELATED"/>
    <property type="match status" value="1"/>
</dbReference>
<dbReference type="InterPro" id="IPR041522">
    <property type="entry name" value="CdaR_GGDEF"/>
</dbReference>
<dbReference type="PROSITE" id="PS00041">
    <property type="entry name" value="HTH_ARAC_FAMILY_1"/>
    <property type="match status" value="1"/>
</dbReference>
<dbReference type="GO" id="GO:0000160">
    <property type="term" value="P:phosphorelay signal transduction system"/>
    <property type="evidence" value="ECO:0007669"/>
    <property type="project" value="UniProtKB-KW"/>
</dbReference>
<sequence length="508" mass="58564">MYKVFIVDDEPFIIEGLYDIVDWAGMGMEIVGRAENGQEALEALSSLRADILITDISMPLMNGLDLIRAVRKLQPGMKVIILSGYDEFGYLKEGMTLGIENYLLKPINLEEFRATLNNTVEKLHMSRVEDELNAQSISILRDNIMHRWLREQIGANEFRERSELLGIQLDKPLLLAVLLRPGKGAGSGEFLKAVSDALVDSRSIILFQDMEGDTVLLHGLSEYQRGKEEVERCHERLAKQLSSFQPLCFSLGSVVETEGGAAQSYAQAKKAQEYFMLFPERTVIRYEEIESRSEAAGREVTLNWEQVQKLILAKDKEGLLQRIDERFEQLRHMEGVTPEVLQDFSMEWMIRFKMQLKEIRHCEEPELYQEGFRRLRETTSIHEWIHILKEAASLTVDLLIRDVKSPVVQQVLNFIHESYAEDISLKTLGAQFNIHPVYLGQLFSKEVGDTFTEYINRYRIERAKEQLRGTSSKVHEIARNVGYWETGYFYKQFKKYVGISPTEYKGLV</sequence>
<evidence type="ECO:0000256" key="6">
    <source>
        <dbReference type="ARBA" id="ARBA00023125"/>
    </source>
</evidence>
<evidence type="ECO:0000256" key="1">
    <source>
        <dbReference type="ARBA" id="ARBA00004496"/>
    </source>
</evidence>
<evidence type="ECO:0000259" key="9">
    <source>
        <dbReference type="PROSITE" id="PS01124"/>
    </source>
</evidence>
<dbReference type="PROSITE" id="PS50110">
    <property type="entry name" value="RESPONSE_REGULATORY"/>
    <property type="match status" value="1"/>
</dbReference>
<evidence type="ECO:0000256" key="7">
    <source>
        <dbReference type="ARBA" id="ARBA00023163"/>
    </source>
</evidence>
<dbReference type="RefSeq" id="WP_042266101.1">
    <property type="nucleotide sequence ID" value="NZ_CP009287.1"/>
</dbReference>
<evidence type="ECO:0000259" key="10">
    <source>
        <dbReference type="PROSITE" id="PS50110"/>
    </source>
</evidence>
<keyword evidence="4" id="KW-0902">Two-component regulatory system</keyword>
<dbReference type="GO" id="GO:0005737">
    <property type="term" value="C:cytoplasm"/>
    <property type="evidence" value="ECO:0007669"/>
    <property type="project" value="UniProtKB-SubCell"/>
</dbReference>
<dbReference type="Gene3D" id="3.40.50.2300">
    <property type="match status" value="1"/>
</dbReference>
<dbReference type="KEGG" id="pgm:PGRAT_04705"/>
<dbReference type="GO" id="GO:0003700">
    <property type="term" value="F:DNA-binding transcription factor activity"/>
    <property type="evidence" value="ECO:0007669"/>
    <property type="project" value="InterPro"/>
</dbReference>
<dbReference type="SMART" id="SM00448">
    <property type="entry name" value="REC"/>
    <property type="match status" value="1"/>
</dbReference>
<gene>
    <name evidence="11" type="ORF">PGRAT_04705</name>
</gene>
<dbReference type="Gene3D" id="1.10.10.60">
    <property type="entry name" value="Homeodomain-like"/>
    <property type="match status" value="2"/>
</dbReference>
<feature type="domain" description="HTH araC/xylS-type" evidence="9">
    <location>
        <begin position="409"/>
        <end position="507"/>
    </location>
</feature>
<dbReference type="Pfam" id="PF00072">
    <property type="entry name" value="Response_reg"/>
    <property type="match status" value="1"/>
</dbReference>
<dbReference type="EMBL" id="CP009287">
    <property type="protein sequence ID" value="AIQ67025.1"/>
    <property type="molecule type" value="Genomic_DNA"/>
</dbReference>
<organism evidence="11 12">
    <name type="scientific">Paenibacillus graminis</name>
    <dbReference type="NCBI Taxonomy" id="189425"/>
    <lineage>
        <taxon>Bacteria</taxon>
        <taxon>Bacillati</taxon>
        <taxon>Bacillota</taxon>
        <taxon>Bacilli</taxon>
        <taxon>Bacillales</taxon>
        <taxon>Paenibacillaceae</taxon>
        <taxon>Paenibacillus</taxon>
    </lineage>
</organism>
<evidence type="ECO:0000313" key="11">
    <source>
        <dbReference type="EMBL" id="AIQ67025.1"/>
    </source>
</evidence>
<dbReference type="OrthoDB" id="342399at2"/>
<accession>A0A089M3R2</accession>
<evidence type="ECO:0000256" key="4">
    <source>
        <dbReference type="ARBA" id="ARBA00023012"/>
    </source>
</evidence>
<dbReference type="HOGENOM" id="CLU_000445_5_0_9"/>
<keyword evidence="12" id="KW-1185">Reference proteome</keyword>
<keyword evidence="5" id="KW-0805">Transcription regulation</keyword>
<keyword evidence="7" id="KW-0804">Transcription</keyword>
<dbReference type="AlphaFoldDB" id="A0A089M3R2"/>
<dbReference type="STRING" id="189425.PGRAT_04705"/>
<feature type="modified residue" description="4-aspartylphosphate" evidence="8">
    <location>
        <position position="55"/>
    </location>
</feature>
<comment type="subcellular location">
    <subcellularLocation>
        <location evidence="1">Cytoplasm</location>
    </subcellularLocation>
</comment>
<evidence type="ECO:0000256" key="3">
    <source>
        <dbReference type="ARBA" id="ARBA00022553"/>
    </source>
</evidence>
<keyword evidence="6" id="KW-0238">DNA-binding</keyword>
<dbReference type="eggNOG" id="COG2207">
    <property type="taxonomic scope" value="Bacteria"/>
</dbReference>
<dbReference type="Pfam" id="PF17853">
    <property type="entry name" value="GGDEF_2"/>
    <property type="match status" value="1"/>
</dbReference>
<dbReference type="SMART" id="SM00342">
    <property type="entry name" value="HTH_ARAC"/>
    <property type="match status" value="1"/>
</dbReference>
<dbReference type="PANTHER" id="PTHR42713:SF3">
    <property type="entry name" value="TRANSCRIPTIONAL REGULATORY PROTEIN HPTR"/>
    <property type="match status" value="1"/>
</dbReference>
<dbReference type="InterPro" id="IPR051552">
    <property type="entry name" value="HptR"/>
</dbReference>
<keyword evidence="3 8" id="KW-0597">Phosphoprotein</keyword>
<evidence type="ECO:0000313" key="12">
    <source>
        <dbReference type="Proteomes" id="UP000029500"/>
    </source>
</evidence>
<dbReference type="Pfam" id="PF12833">
    <property type="entry name" value="HTH_18"/>
    <property type="match status" value="1"/>
</dbReference>
<dbReference type="SUPFAM" id="SSF52172">
    <property type="entry name" value="CheY-like"/>
    <property type="match status" value="1"/>
</dbReference>
<name>A0A089M3R2_9BACL</name>
<dbReference type="InterPro" id="IPR018062">
    <property type="entry name" value="HTH_AraC-typ_CS"/>
</dbReference>
<dbReference type="eggNOG" id="COG4753">
    <property type="taxonomic scope" value="Bacteria"/>
</dbReference>
<evidence type="ECO:0000256" key="2">
    <source>
        <dbReference type="ARBA" id="ARBA00022490"/>
    </source>
</evidence>
<evidence type="ECO:0000256" key="8">
    <source>
        <dbReference type="PROSITE-ProRule" id="PRU00169"/>
    </source>
</evidence>
<dbReference type="InterPro" id="IPR020449">
    <property type="entry name" value="Tscrpt_reg_AraC-type_HTH"/>
</dbReference>
<dbReference type="CDD" id="cd17536">
    <property type="entry name" value="REC_YesN-like"/>
    <property type="match status" value="1"/>
</dbReference>
<dbReference type="SUPFAM" id="SSF46689">
    <property type="entry name" value="Homeodomain-like"/>
    <property type="match status" value="2"/>
</dbReference>
<dbReference type="PROSITE" id="PS01124">
    <property type="entry name" value="HTH_ARAC_FAMILY_2"/>
    <property type="match status" value="1"/>
</dbReference>
<dbReference type="InterPro" id="IPR001789">
    <property type="entry name" value="Sig_transdc_resp-reg_receiver"/>
</dbReference>
<dbReference type="GO" id="GO:0043565">
    <property type="term" value="F:sequence-specific DNA binding"/>
    <property type="evidence" value="ECO:0007669"/>
    <property type="project" value="InterPro"/>
</dbReference>
<dbReference type="InterPro" id="IPR011006">
    <property type="entry name" value="CheY-like_superfamily"/>
</dbReference>
<proteinExistence type="predicted"/>
<dbReference type="PRINTS" id="PR00032">
    <property type="entry name" value="HTHARAC"/>
</dbReference>
<keyword evidence="2" id="KW-0963">Cytoplasm</keyword>
<protein>
    <submittedName>
        <fullName evidence="11">Response regulator</fullName>
    </submittedName>
</protein>